<name>A0ABP4WW76_9ACTN</name>
<organism evidence="3 4">
    <name type="scientific">Luedemannella helvata</name>
    <dbReference type="NCBI Taxonomy" id="349315"/>
    <lineage>
        <taxon>Bacteria</taxon>
        <taxon>Bacillati</taxon>
        <taxon>Actinomycetota</taxon>
        <taxon>Actinomycetes</taxon>
        <taxon>Micromonosporales</taxon>
        <taxon>Micromonosporaceae</taxon>
        <taxon>Luedemannella</taxon>
    </lineage>
</organism>
<dbReference type="EMBL" id="BAAALS010000017">
    <property type="protein sequence ID" value="GAA1762001.1"/>
    <property type="molecule type" value="Genomic_DNA"/>
</dbReference>
<dbReference type="InterPro" id="IPR002123">
    <property type="entry name" value="Plipid/glycerol_acylTrfase"/>
</dbReference>
<evidence type="ECO:0000256" key="1">
    <source>
        <dbReference type="SAM" id="MobiDB-lite"/>
    </source>
</evidence>
<evidence type="ECO:0000313" key="3">
    <source>
        <dbReference type="EMBL" id="GAA1762001.1"/>
    </source>
</evidence>
<gene>
    <name evidence="3" type="ORF">GCM10009681_36420</name>
</gene>
<feature type="compositionally biased region" description="Low complexity" evidence="1">
    <location>
        <begin position="65"/>
        <end position="88"/>
    </location>
</feature>
<dbReference type="SUPFAM" id="SSF69593">
    <property type="entry name" value="Glycerol-3-phosphate (1)-acyltransferase"/>
    <property type="match status" value="1"/>
</dbReference>
<dbReference type="PANTHER" id="PTHR22753:SF14">
    <property type="entry name" value="MONOACYLGLYCEROL_DIACYLGLYCEROL O-ACYLTRANSFERASE"/>
    <property type="match status" value="1"/>
</dbReference>
<proteinExistence type="predicted"/>
<protein>
    <recommendedName>
        <fullName evidence="2">Phospholipid/glycerol acyltransferase domain-containing protein</fullName>
    </recommendedName>
</protein>
<dbReference type="PANTHER" id="PTHR22753">
    <property type="entry name" value="TRANSMEMBRANE PROTEIN 68"/>
    <property type="match status" value="1"/>
</dbReference>
<comment type="caution">
    <text evidence="3">The sequence shown here is derived from an EMBL/GenBank/DDBJ whole genome shotgun (WGS) entry which is preliminary data.</text>
</comment>
<feature type="domain" description="Phospholipid/glycerol acyltransferase" evidence="2">
    <location>
        <begin position="159"/>
        <end position="278"/>
    </location>
</feature>
<feature type="region of interest" description="Disordered" evidence="1">
    <location>
        <begin position="1"/>
        <end position="94"/>
    </location>
</feature>
<keyword evidence="4" id="KW-1185">Reference proteome</keyword>
<reference evidence="4" key="1">
    <citation type="journal article" date="2019" name="Int. J. Syst. Evol. Microbiol.">
        <title>The Global Catalogue of Microorganisms (GCM) 10K type strain sequencing project: providing services to taxonomists for standard genome sequencing and annotation.</title>
        <authorList>
            <consortium name="The Broad Institute Genomics Platform"/>
            <consortium name="The Broad Institute Genome Sequencing Center for Infectious Disease"/>
            <person name="Wu L."/>
            <person name="Ma J."/>
        </authorList>
    </citation>
    <scope>NUCLEOTIDE SEQUENCE [LARGE SCALE GENOMIC DNA]</scope>
    <source>
        <strain evidence="4">JCM 13249</strain>
    </source>
</reference>
<feature type="compositionally biased region" description="Low complexity" evidence="1">
    <location>
        <begin position="39"/>
        <end position="57"/>
    </location>
</feature>
<accession>A0ABP4WW76</accession>
<sequence>MSDEHLVSEAAAWAQTVAGNGHGQGNARGARRRPDTARGGPAVSPVEPAAAPAAPGPASGGTGPASGASGRASRAAGPTAAGSPAGAARGREPDIWDQRVANGLAFLRRRLTGDYDVDEFGFDPDLTDQVFQPVLRLLYEKYFRVEVLGAEHIPAEGGALIVANHAGTLPLDALMLSVAVHDEHPAHRHLRLLAADLALRMPILSELGRKYGMTLACNPDAERLMNSGELVGVFPEGYKGLGKGYAQRYKLQRFGRGGFVAAALRTRTPIIPAAIVGSEEIYPMIADVKPVARVAGTPYFPVTPTFPLLGPLGLLPLPSKWLIAFGEPIDTTAYAADADDPIMVFNLADQVRETIQENLHELLERRPDPFV</sequence>
<dbReference type="Proteomes" id="UP001500655">
    <property type="component" value="Unassembled WGS sequence"/>
</dbReference>
<dbReference type="Pfam" id="PF01553">
    <property type="entry name" value="Acyltransferase"/>
    <property type="match status" value="1"/>
</dbReference>
<dbReference type="SMART" id="SM00563">
    <property type="entry name" value="PlsC"/>
    <property type="match status" value="1"/>
</dbReference>
<evidence type="ECO:0000313" key="4">
    <source>
        <dbReference type="Proteomes" id="UP001500655"/>
    </source>
</evidence>
<evidence type="ECO:0000259" key="2">
    <source>
        <dbReference type="SMART" id="SM00563"/>
    </source>
</evidence>
<dbReference type="CDD" id="cd07987">
    <property type="entry name" value="LPLAT_MGAT-like"/>
    <property type="match status" value="1"/>
</dbReference>